<reference evidence="1 2" key="1">
    <citation type="journal article" date="2024" name="BMC Genomics">
        <title>Genome assembly of redclaw crayfish (Cherax quadricarinatus) provides insights into its immune adaptation and hypoxia tolerance.</title>
        <authorList>
            <person name="Liu Z."/>
            <person name="Zheng J."/>
            <person name="Li H."/>
            <person name="Fang K."/>
            <person name="Wang S."/>
            <person name="He J."/>
            <person name="Zhou D."/>
            <person name="Weng S."/>
            <person name="Chi M."/>
            <person name="Gu Z."/>
            <person name="He J."/>
            <person name="Li F."/>
            <person name="Wang M."/>
        </authorList>
    </citation>
    <scope>NUCLEOTIDE SEQUENCE [LARGE SCALE GENOMIC DNA]</scope>
    <source>
        <strain evidence="1">ZL_2023a</strain>
    </source>
</reference>
<proteinExistence type="predicted"/>
<evidence type="ECO:0000313" key="2">
    <source>
        <dbReference type="Proteomes" id="UP001445076"/>
    </source>
</evidence>
<evidence type="ECO:0000313" key="1">
    <source>
        <dbReference type="EMBL" id="KAK8750370.1"/>
    </source>
</evidence>
<sequence length="121" mass="13868">MYIYDALVHVSNESDIETAPKFLVFSNNAVWYIRKYCDLNKYLVMRSTCVREGSEVTLLSSTTGDNNCTLSVVTKWSDILQKKNLLSQIVFQKFQSLYGFTICEFTSKQCPVFSTTFLCVV</sequence>
<protein>
    <submittedName>
        <fullName evidence="1">Uncharacterized protein</fullName>
    </submittedName>
</protein>
<comment type="caution">
    <text evidence="1">The sequence shown here is derived from an EMBL/GenBank/DDBJ whole genome shotgun (WGS) entry which is preliminary data.</text>
</comment>
<accession>A0AAW0YEZ2</accession>
<keyword evidence="2" id="KW-1185">Reference proteome</keyword>
<reference evidence="1" key="2">
    <citation type="submission" date="2024-01" db="EMBL/GenBank/DDBJ databases">
        <authorList>
            <person name="He J."/>
            <person name="Wang M."/>
            <person name="Zheng J."/>
            <person name="Liu Z."/>
        </authorList>
    </citation>
    <scope>NUCLEOTIDE SEQUENCE</scope>
    <source>
        <strain evidence="1">ZL_2023a</strain>
        <tissue evidence="1">Muscle</tissue>
    </source>
</reference>
<dbReference type="Proteomes" id="UP001445076">
    <property type="component" value="Unassembled WGS sequence"/>
</dbReference>
<dbReference type="EMBL" id="JARKIK010000007">
    <property type="protein sequence ID" value="KAK8750372.1"/>
    <property type="molecule type" value="Genomic_DNA"/>
</dbReference>
<dbReference type="AlphaFoldDB" id="A0AAW0YEZ2"/>
<name>A0AAW0YEZ2_CHEQU</name>
<dbReference type="EMBL" id="JARKIK010000007">
    <property type="protein sequence ID" value="KAK8750370.1"/>
    <property type="molecule type" value="Genomic_DNA"/>
</dbReference>
<organism evidence="1 2">
    <name type="scientific">Cherax quadricarinatus</name>
    <name type="common">Australian red claw crayfish</name>
    <dbReference type="NCBI Taxonomy" id="27406"/>
    <lineage>
        <taxon>Eukaryota</taxon>
        <taxon>Metazoa</taxon>
        <taxon>Ecdysozoa</taxon>
        <taxon>Arthropoda</taxon>
        <taxon>Crustacea</taxon>
        <taxon>Multicrustacea</taxon>
        <taxon>Malacostraca</taxon>
        <taxon>Eumalacostraca</taxon>
        <taxon>Eucarida</taxon>
        <taxon>Decapoda</taxon>
        <taxon>Pleocyemata</taxon>
        <taxon>Astacidea</taxon>
        <taxon>Parastacoidea</taxon>
        <taxon>Parastacidae</taxon>
        <taxon>Cherax</taxon>
    </lineage>
</organism>
<gene>
    <name evidence="1" type="ORF">OTU49_014798</name>
</gene>